<evidence type="ECO:0000259" key="6">
    <source>
        <dbReference type="Pfam" id="PF14833"/>
    </source>
</evidence>
<dbReference type="GO" id="GO:0050661">
    <property type="term" value="F:NADP binding"/>
    <property type="evidence" value="ECO:0007669"/>
    <property type="project" value="InterPro"/>
</dbReference>
<evidence type="ECO:0000259" key="5">
    <source>
        <dbReference type="Pfam" id="PF03446"/>
    </source>
</evidence>
<accession>A0A7U3VN23</accession>
<organism evidence="7 8">
    <name type="scientific">Actinacidiphila reveromycinica</name>
    <dbReference type="NCBI Taxonomy" id="659352"/>
    <lineage>
        <taxon>Bacteria</taxon>
        <taxon>Bacillati</taxon>
        <taxon>Actinomycetota</taxon>
        <taxon>Actinomycetes</taxon>
        <taxon>Kitasatosporales</taxon>
        <taxon>Streptomycetaceae</taxon>
        <taxon>Actinacidiphila</taxon>
    </lineage>
</organism>
<evidence type="ECO:0000313" key="7">
    <source>
        <dbReference type="EMBL" id="BBA97213.1"/>
    </source>
</evidence>
<proteinExistence type="inferred from homology"/>
<keyword evidence="3" id="KW-0520">NAD</keyword>
<dbReference type="InterPro" id="IPR051265">
    <property type="entry name" value="HIBADH-related_NP60_sf"/>
</dbReference>
<dbReference type="PANTHER" id="PTHR43580">
    <property type="entry name" value="OXIDOREDUCTASE GLYR1-RELATED"/>
    <property type="match status" value="1"/>
</dbReference>
<evidence type="ECO:0000256" key="4">
    <source>
        <dbReference type="PIRSR" id="PIRSR000103-1"/>
    </source>
</evidence>
<dbReference type="KEGG" id="arev:RVR_2851"/>
<dbReference type="RefSeq" id="WP_202233531.1">
    <property type="nucleotide sequence ID" value="NZ_AP018365.1"/>
</dbReference>
<evidence type="ECO:0000256" key="2">
    <source>
        <dbReference type="ARBA" id="ARBA00023002"/>
    </source>
</evidence>
<dbReference type="Pfam" id="PF14833">
    <property type="entry name" value="NAD_binding_11"/>
    <property type="match status" value="1"/>
</dbReference>
<dbReference type="GO" id="GO:0016491">
    <property type="term" value="F:oxidoreductase activity"/>
    <property type="evidence" value="ECO:0007669"/>
    <property type="project" value="UniProtKB-KW"/>
</dbReference>
<name>A0A7U3VN23_9ACTN</name>
<gene>
    <name evidence="7" type="ORF">RVR_2851</name>
</gene>
<dbReference type="SUPFAM" id="SSF51735">
    <property type="entry name" value="NAD(P)-binding Rossmann-fold domains"/>
    <property type="match status" value="1"/>
</dbReference>
<dbReference type="InterPro" id="IPR036291">
    <property type="entry name" value="NAD(P)-bd_dom_sf"/>
</dbReference>
<dbReference type="InterPro" id="IPR008927">
    <property type="entry name" value="6-PGluconate_DH-like_C_sf"/>
</dbReference>
<dbReference type="Gene3D" id="3.40.50.720">
    <property type="entry name" value="NAD(P)-binding Rossmann-like Domain"/>
    <property type="match status" value="1"/>
</dbReference>
<comment type="similarity">
    <text evidence="1">Belongs to the HIBADH-related family.</text>
</comment>
<keyword evidence="8" id="KW-1185">Reference proteome</keyword>
<dbReference type="InterPro" id="IPR029154">
    <property type="entry name" value="HIBADH-like_NADP-bd"/>
</dbReference>
<protein>
    <submittedName>
        <fullName evidence="7">Putative dehydrogenase</fullName>
    </submittedName>
</protein>
<reference evidence="7 8" key="4">
    <citation type="journal article" date="2020" name="Sci. Rep.">
        <title>beta-carboline chemical signals induce reveromycin production through a LuxR family regulator in Streptomyces sp. SN-593.</title>
        <authorList>
            <person name="Panthee S."/>
            <person name="Kito N."/>
            <person name="Hayashi T."/>
            <person name="Shimizu T."/>
            <person name="Ishikawa J."/>
            <person name="Hamamoto H."/>
            <person name="Osada H."/>
            <person name="Takahashi S."/>
        </authorList>
    </citation>
    <scope>NUCLEOTIDE SEQUENCE [LARGE SCALE GENOMIC DNA]</scope>
    <source>
        <strain evidence="7 8">SN-593</strain>
    </source>
</reference>
<dbReference type="Pfam" id="PF03446">
    <property type="entry name" value="NAD_binding_2"/>
    <property type="match status" value="1"/>
</dbReference>
<dbReference type="EMBL" id="AP018365">
    <property type="protein sequence ID" value="BBA97213.1"/>
    <property type="molecule type" value="Genomic_DNA"/>
</dbReference>
<feature type="domain" description="6-phosphogluconate dehydrogenase NADP-binding" evidence="5">
    <location>
        <begin position="7"/>
        <end position="163"/>
    </location>
</feature>
<evidence type="ECO:0000313" key="8">
    <source>
        <dbReference type="Proteomes" id="UP000595703"/>
    </source>
</evidence>
<feature type="active site" evidence="4">
    <location>
        <position position="175"/>
    </location>
</feature>
<dbReference type="InterPro" id="IPR006115">
    <property type="entry name" value="6PGDH_NADP-bd"/>
</dbReference>
<dbReference type="Gene3D" id="1.10.1040.10">
    <property type="entry name" value="N-(1-d-carboxylethyl)-l-norvaline Dehydrogenase, domain 2"/>
    <property type="match status" value="1"/>
</dbReference>
<keyword evidence="2" id="KW-0560">Oxidoreductase</keyword>
<evidence type="ECO:0000256" key="3">
    <source>
        <dbReference type="ARBA" id="ARBA00023027"/>
    </source>
</evidence>
<reference evidence="7 8" key="3">
    <citation type="journal article" date="2011" name="Nat. Chem. Biol.">
        <title>Reveromycin A biosynthesis uses RevG and RevJ for stereospecific spiroacetal formation.</title>
        <authorList>
            <person name="Takahashi S."/>
            <person name="Toyoda A."/>
            <person name="Sekiyama Y."/>
            <person name="Takagi H."/>
            <person name="Nogawa T."/>
            <person name="Uramoto M."/>
            <person name="Suzuki R."/>
            <person name="Koshino H."/>
            <person name="Kumano T."/>
            <person name="Panthee S."/>
            <person name="Dairi T."/>
            <person name="Ishikawa J."/>
            <person name="Ikeda H."/>
            <person name="Sakaki Y."/>
            <person name="Osada H."/>
        </authorList>
    </citation>
    <scope>NUCLEOTIDE SEQUENCE [LARGE SCALE GENOMIC DNA]</scope>
    <source>
        <strain evidence="7 8">SN-593</strain>
    </source>
</reference>
<dbReference type="Proteomes" id="UP000595703">
    <property type="component" value="Chromosome"/>
</dbReference>
<dbReference type="SUPFAM" id="SSF48179">
    <property type="entry name" value="6-phosphogluconate dehydrogenase C-terminal domain-like"/>
    <property type="match status" value="1"/>
</dbReference>
<dbReference type="PIRSF" id="PIRSF000103">
    <property type="entry name" value="HIBADH"/>
    <property type="match status" value="1"/>
</dbReference>
<dbReference type="InterPro" id="IPR013328">
    <property type="entry name" value="6PGD_dom2"/>
</dbReference>
<dbReference type="InterPro" id="IPR015815">
    <property type="entry name" value="HIBADH-related"/>
</dbReference>
<dbReference type="AlphaFoldDB" id="A0A7U3VN23"/>
<reference evidence="7 8" key="1">
    <citation type="journal article" date="2010" name="J. Bacteriol.">
        <title>Biochemical characterization of a novel indole prenyltransferase from Streptomyces sp. SN-593.</title>
        <authorList>
            <person name="Takahashi S."/>
            <person name="Takagi H."/>
            <person name="Toyoda A."/>
            <person name="Uramoto M."/>
            <person name="Nogawa T."/>
            <person name="Ueki M."/>
            <person name="Sakaki Y."/>
            <person name="Osada H."/>
        </authorList>
    </citation>
    <scope>NUCLEOTIDE SEQUENCE [LARGE SCALE GENOMIC DNA]</scope>
    <source>
        <strain evidence="7 8">SN-593</strain>
    </source>
</reference>
<dbReference type="GO" id="GO:0051287">
    <property type="term" value="F:NAD binding"/>
    <property type="evidence" value="ECO:0007669"/>
    <property type="project" value="InterPro"/>
</dbReference>
<sequence>MSTQKLTVAVLGTGIMGAGMARNLAAAGHDVRAWNRTIARAQPLAAAGAQVTADPAEAVRGADVVLTMLLDGPAVLDVMRSAAPALRQGAVWVQSSTVGPDAQGELAAVAAANGLLFLDAPVLGTKAPAESGELTVLVAGPAAARALAGPVFEAIGSRVLLVGDDGGSGAASALKLVLNSWVLAVTSAAGEVMALAEGLGVDPDRFFEAIEGGPMDTPYLRLKAGAIRSGDYSPSFTVEGAWKDLRLIADAGERHGVRLDLAAAGAERFRRATEQGHGGKDMAANYFASFPGA</sequence>
<dbReference type="PANTHER" id="PTHR43580:SF2">
    <property type="entry name" value="CYTOKINE-LIKE NUCLEAR FACTOR N-PAC"/>
    <property type="match status" value="1"/>
</dbReference>
<evidence type="ECO:0000256" key="1">
    <source>
        <dbReference type="ARBA" id="ARBA00009080"/>
    </source>
</evidence>
<reference evidence="7 8" key="2">
    <citation type="journal article" date="2011" name="J. Antibiot.">
        <title>Furaquinocins I and J: novel polyketide isoprenoid hybrid compounds from Streptomyces reveromyceticus SN-593.</title>
        <authorList>
            <person name="Panthee S."/>
            <person name="Takahashi S."/>
            <person name="Takagi H."/>
            <person name="Nogawa T."/>
            <person name="Oowada E."/>
            <person name="Uramoto M."/>
            <person name="Osada H."/>
        </authorList>
    </citation>
    <scope>NUCLEOTIDE SEQUENCE [LARGE SCALE GENOMIC DNA]</scope>
    <source>
        <strain evidence="7 8">SN-593</strain>
    </source>
</reference>
<feature type="domain" description="3-hydroxyisobutyrate dehydrogenase-like NAD-binding" evidence="6">
    <location>
        <begin position="169"/>
        <end position="284"/>
    </location>
</feature>